<feature type="compositionally biased region" description="Basic residues" evidence="1">
    <location>
        <begin position="218"/>
        <end position="229"/>
    </location>
</feature>
<evidence type="ECO:0000313" key="3">
    <source>
        <dbReference type="Proteomes" id="UP001151760"/>
    </source>
</evidence>
<organism evidence="2 3">
    <name type="scientific">Tanacetum coccineum</name>
    <dbReference type="NCBI Taxonomy" id="301880"/>
    <lineage>
        <taxon>Eukaryota</taxon>
        <taxon>Viridiplantae</taxon>
        <taxon>Streptophyta</taxon>
        <taxon>Embryophyta</taxon>
        <taxon>Tracheophyta</taxon>
        <taxon>Spermatophyta</taxon>
        <taxon>Magnoliopsida</taxon>
        <taxon>eudicotyledons</taxon>
        <taxon>Gunneridae</taxon>
        <taxon>Pentapetalae</taxon>
        <taxon>asterids</taxon>
        <taxon>campanulids</taxon>
        <taxon>Asterales</taxon>
        <taxon>Asteraceae</taxon>
        <taxon>Asteroideae</taxon>
        <taxon>Anthemideae</taxon>
        <taxon>Anthemidinae</taxon>
        <taxon>Tanacetum</taxon>
    </lineage>
</organism>
<comment type="caution">
    <text evidence="2">The sequence shown here is derived from an EMBL/GenBank/DDBJ whole genome shotgun (WGS) entry which is preliminary data.</text>
</comment>
<evidence type="ECO:0000256" key="1">
    <source>
        <dbReference type="SAM" id="MobiDB-lite"/>
    </source>
</evidence>
<keyword evidence="3" id="KW-1185">Reference proteome</keyword>
<evidence type="ECO:0000313" key="2">
    <source>
        <dbReference type="EMBL" id="GJS60526.1"/>
    </source>
</evidence>
<gene>
    <name evidence="2" type="ORF">Tco_0655310</name>
</gene>
<reference evidence="2" key="2">
    <citation type="submission" date="2022-01" db="EMBL/GenBank/DDBJ databases">
        <authorList>
            <person name="Yamashiro T."/>
            <person name="Shiraishi A."/>
            <person name="Satake H."/>
            <person name="Nakayama K."/>
        </authorList>
    </citation>
    <scope>NUCLEOTIDE SEQUENCE</scope>
</reference>
<protein>
    <submittedName>
        <fullName evidence="2">Uncharacterized protein</fullName>
    </submittedName>
</protein>
<proteinExistence type="predicted"/>
<accession>A0ABQ4X6R8</accession>
<feature type="region of interest" description="Disordered" evidence="1">
    <location>
        <begin position="191"/>
        <end position="229"/>
    </location>
</feature>
<dbReference type="EMBL" id="BQNB010009227">
    <property type="protein sequence ID" value="GJS60526.1"/>
    <property type="molecule type" value="Genomic_DNA"/>
</dbReference>
<feature type="compositionally biased region" description="Basic and acidic residues" evidence="1">
    <location>
        <begin position="201"/>
        <end position="217"/>
    </location>
</feature>
<name>A0ABQ4X6R8_9ASTR</name>
<sequence>MAGVSENESRGRTGLIATWHLLTTEEEIEKKLEAVEVKGEMGLGFIKGSFVYHSEEYFDDAHEDDENNHSNGNVESGKHRALFLSFLGDMVLEHIGLKEFKHGTKPQVQWHVPSCPSLSAYNGMKGTDAITVVLGKEKEGYASGMGVVLHNYKSDRERQEKELLHPQVSLVDIHLVNSSADEEGKTTIVGCDQNDTSIQKEMQKGETDIRQKDEKQSQKRQNRARNGKV</sequence>
<reference evidence="2" key="1">
    <citation type="journal article" date="2022" name="Int. J. Mol. Sci.">
        <title>Draft Genome of Tanacetum Coccineum: Genomic Comparison of Closely Related Tanacetum-Family Plants.</title>
        <authorList>
            <person name="Yamashiro T."/>
            <person name="Shiraishi A."/>
            <person name="Nakayama K."/>
            <person name="Satake H."/>
        </authorList>
    </citation>
    <scope>NUCLEOTIDE SEQUENCE</scope>
</reference>
<dbReference type="Proteomes" id="UP001151760">
    <property type="component" value="Unassembled WGS sequence"/>
</dbReference>